<dbReference type="EMBL" id="QWIJ01000845">
    <property type="protein sequence ID" value="RMX78303.1"/>
    <property type="molecule type" value="Genomic_DNA"/>
</dbReference>
<accession>A0A3M6WIC4</accession>
<feature type="compositionally biased region" description="Polar residues" evidence="1">
    <location>
        <begin position="350"/>
        <end position="376"/>
    </location>
</feature>
<keyword evidence="2" id="KW-0472">Membrane</keyword>
<evidence type="ECO:0000256" key="2">
    <source>
        <dbReference type="SAM" id="Phobius"/>
    </source>
</evidence>
<dbReference type="Proteomes" id="UP000281245">
    <property type="component" value="Unassembled WGS sequence"/>
</dbReference>
<protein>
    <submittedName>
        <fullName evidence="3">Uncharacterized protein</fullName>
    </submittedName>
</protein>
<feature type="compositionally biased region" description="Polar residues" evidence="1">
    <location>
        <begin position="315"/>
        <end position="324"/>
    </location>
</feature>
<feature type="region of interest" description="Disordered" evidence="1">
    <location>
        <begin position="350"/>
        <end position="523"/>
    </location>
</feature>
<evidence type="ECO:0000256" key="1">
    <source>
        <dbReference type="SAM" id="MobiDB-lite"/>
    </source>
</evidence>
<proteinExistence type="predicted"/>
<feature type="transmembrane region" description="Helical" evidence="2">
    <location>
        <begin position="168"/>
        <end position="191"/>
    </location>
</feature>
<keyword evidence="2" id="KW-1133">Transmembrane helix</keyword>
<evidence type="ECO:0000313" key="3">
    <source>
        <dbReference type="EMBL" id="RMX78303.1"/>
    </source>
</evidence>
<keyword evidence="2" id="KW-0812">Transmembrane</keyword>
<comment type="caution">
    <text evidence="3">The sequence shown here is derived from an EMBL/GenBank/DDBJ whole genome shotgun (WGS) entry which is preliminary data.</text>
</comment>
<sequence>MMRACPERSVQIPPNRPHVAPLPESATLASNMQTIIPATAQANAPTSTVTVLGSTIMRTTYLTIHRHTRSTDNTGHATTRASIDASNLDSRSTRLSSMSIDTTLFPTTSDVNEDGLGTLPKIVTRGSANGFDSASAFKTSTTSPTSAVATNQSPSANPEANESPQKNVLIGGLSGTFAGLLLIGVLVAFCLRRRKTHNEDSDSVSEKGNFRPALKRKWTELTGKGTPKPTPQMPHDTPVTLDEDHHIIRMNTAHWARPFAQGQGEGFRESVGPAQLRVVNPDPSWPSTPRISSETAGSFLKKQRAALAAVLANAGQSRSTSRLSGQPGPNVPEIIVDPALSSECVAHSPYNSATRSIPSPTASSGNRHLSEGSSSVVLPCETAHTSPSQKQQQQPKRPGLSPLQSAGSAAKRTLSHIGSILNPFRTPSNTGIEPAGAVVDRSRQHSSSTQSSSSATWSSSSSRLSSRETITGTTYSDPFDLDRPSVRGSSSTQPPPPPQAAAGRDEGLLPTQQHFLTPAPPIYTTEMQRRRIEHARSPPIWMMYEGT</sequence>
<dbReference type="AlphaFoldDB" id="A0A3M6WIC4"/>
<dbReference type="OrthoDB" id="3932126at2759"/>
<feature type="region of interest" description="Disordered" evidence="1">
    <location>
        <begin position="314"/>
        <end position="334"/>
    </location>
</feature>
<name>A0A3M6WIC4_HORWE</name>
<feature type="region of interest" description="Disordered" evidence="1">
    <location>
        <begin position="135"/>
        <end position="163"/>
    </location>
</feature>
<feature type="compositionally biased region" description="Low complexity" evidence="1">
    <location>
        <begin position="386"/>
        <end position="396"/>
    </location>
</feature>
<reference evidence="3 4" key="1">
    <citation type="journal article" date="2018" name="BMC Genomics">
        <title>Genomic evidence for intraspecific hybridization in a clonal and extremely halotolerant yeast.</title>
        <authorList>
            <person name="Gostincar C."/>
            <person name="Stajich J.E."/>
            <person name="Zupancic J."/>
            <person name="Zalar P."/>
            <person name="Gunde-Cimerman N."/>
        </authorList>
    </citation>
    <scope>NUCLEOTIDE SEQUENCE [LARGE SCALE GENOMIC DNA]</scope>
    <source>
        <strain evidence="3 4">EXF-6656</strain>
    </source>
</reference>
<dbReference type="VEuPathDB" id="FungiDB:BTJ68_15392"/>
<feature type="compositionally biased region" description="Low complexity" evidence="1">
    <location>
        <begin position="445"/>
        <end position="464"/>
    </location>
</feature>
<gene>
    <name evidence="3" type="ORF">D0869_09186</name>
</gene>
<organism evidence="3 4">
    <name type="scientific">Hortaea werneckii</name>
    <name type="common">Black yeast</name>
    <name type="synonym">Cladosporium werneckii</name>
    <dbReference type="NCBI Taxonomy" id="91943"/>
    <lineage>
        <taxon>Eukaryota</taxon>
        <taxon>Fungi</taxon>
        <taxon>Dikarya</taxon>
        <taxon>Ascomycota</taxon>
        <taxon>Pezizomycotina</taxon>
        <taxon>Dothideomycetes</taxon>
        <taxon>Dothideomycetidae</taxon>
        <taxon>Mycosphaerellales</taxon>
        <taxon>Teratosphaeriaceae</taxon>
        <taxon>Hortaea</taxon>
    </lineage>
</organism>
<evidence type="ECO:0000313" key="4">
    <source>
        <dbReference type="Proteomes" id="UP000281245"/>
    </source>
</evidence>
<feature type="compositionally biased region" description="Polar residues" evidence="1">
    <location>
        <begin position="147"/>
        <end position="163"/>
    </location>
</feature>